<dbReference type="GO" id="GO:0006508">
    <property type="term" value="P:proteolysis"/>
    <property type="evidence" value="ECO:0007669"/>
    <property type="project" value="UniProtKB-KW"/>
</dbReference>
<proteinExistence type="inferred from homology"/>
<reference evidence="4 5" key="1">
    <citation type="journal article" date="2018" name="PLoS Genet.">
        <title>Population sequencing reveals clonal diversity and ancestral inbreeding in the grapevine cultivar Chardonnay.</title>
        <authorList>
            <person name="Roach M.J."/>
            <person name="Johnson D.L."/>
            <person name="Bohlmann J."/>
            <person name="van Vuuren H.J."/>
            <person name="Jones S.J."/>
            <person name="Pretorius I.S."/>
            <person name="Schmidt S.A."/>
            <person name="Borneman A.R."/>
        </authorList>
    </citation>
    <scope>NUCLEOTIDE SEQUENCE [LARGE SCALE GENOMIC DNA]</scope>
    <source>
        <strain evidence="5">cv. Chardonnay</strain>
        <tissue evidence="4">Leaf</tissue>
    </source>
</reference>
<dbReference type="Gene3D" id="2.40.70.10">
    <property type="entry name" value="Acid Proteases"/>
    <property type="match status" value="2"/>
</dbReference>
<feature type="domain" description="Xylanase inhibitor C-terminal" evidence="2">
    <location>
        <begin position="175"/>
        <end position="248"/>
    </location>
</feature>
<dbReference type="Pfam" id="PF14541">
    <property type="entry name" value="TAXi_C"/>
    <property type="match status" value="1"/>
</dbReference>
<dbReference type="EMBL" id="QGNW01001179">
    <property type="protein sequence ID" value="RVW51543.1"/>
    <property type="molecule type" value="Genomic_DNA"/>
</dbReference>
<dbReference type="SUPFAM" id="SSF50630">
    <property type="entry name" value="Acid proteases"/>
    <property type="match status" value="1"/>
</dbReference>
<dbReference type="InterPro" id="IPR001461">
    <property type="entry name" value="Aspartic_peptidase_A1"/>
</dbReference>
<name>A0A438EV28_VITVI</name>
<dbReference type="PANTHER" id="PTHR13683:SF826">
    <property type="entry name" value="ASPARTYL PROTEASE FAMILY PROTEIN 1"/>
    <property type="match status" value="1"/>
</dbReference>
<dbReference type="InterPro" id="IPR021109">
    <property type="entry name" value="Peptidase_aspartic_dom_sf"/>
</dbReference>
<evidence type="ECO:0000259" key="3">
    <source>
        <dbReference type="Pfam" id="PF14543"/>
    </source>
</evidence>
<evidence type="ECO:0000313" key="5">
    <source>
        <dbReference type="Proteomes" id="UP000288805"/>
    </source>
</evidence>
<dbReference type="InterPro" id="IPR032799">
    <property type="entry name" value="TAXi_C"/>
</dbReference>
<evidence type="ECO:0000259" key="2">
    <source>
        <dbReference type="Pfam" id="PF14541"/>
    </source>
</evidence>
<keyword evidence="4" id="KW-0645">Protease</keyword>
<feature type="domain" description="Xylanase inhibitor N-terminal" evidence="3">
    <location>
        <begin position="3"/>
        <end position="146"/>
    </location>
</feature>
<keyword evidence="4" id="KW-0378">Hydrolase</keyword>
<gene>
    <name evidence="4" type="primary">APF1_4</name>
    <name evidence="4" type="ORF">CK203_066615</name>
</gene>
<dbReference type="GO" id="GO:0004190">
    <property type="term" value="F:aspartic-type endopeptidase activity"/>
    <property type="evidence" value="ECO:0007669"/>
    <property type="project" value="InterPro"/>
</dbReference>
<accession>A0A438EV28</accession>
<comment type="caution">
    <text evidence="4">The sequence shown here is derived from an EMBL/GenBank/DDBJ whole genome shotgun (WGS) entry which is preliminary data.</text>
</comment>
<dbReference type="InterPro" id="IPR032861">
    <property type="entry name" value="TAXi_N"/>
</dbReference>
<dbReference type="AlphaFoldDB" id="A0A438EV28"/>
<comment type="similarity">
    <text evidence="1">Belongs to the peptidase A1 family.</text>
</comment>
<dbReference type="PANTHER" id="PTHR13683">
    <property type="entry name" value="ASPARTYL PROTEASES"/>
    <property type="match status" value="1"/>
</dbReference>
<protein>
    <submittedName>
        <fullName evidence="4">Aspartyl protease family protein 1</fullName>
    </submittedName>
</protein>
<dbReference type="Pfam" id="PF14543">
    <property type="entry name" value="TAXi_N"/>
    <property type="match status" value="1"/>
</dbReference>
<evidence type="ECO:0000313" key="4">
    <source>
        <dbReference type="EMBL" id="RVW51543.1"/>
    </source>
</evidence>
<evidence type="ECO:0000256" key="1">
    <source>
        <dbReference type="ARBA" id="ARBA00007447"/>
    </source>
</evidence>
<sequence>MSQCCKKHEVIDFNIYSPNASSTSINVPCNSTLCQHKNQCSATDDTCPYQISYLSNGTSSTGFLVEDMLHLVTDDDESKGSDAQITFGCGKVQTGSFLEGAAPNGLFGLGMGSISVPSILAKEGLVADSFSMCFGNDGTGRISFGDKAAQAKKRHRLILVNHSDSNLRAKDKRSSSNSDLPFEYCYDISEQQTTVEYPIVNLTMKGGDNFFVTDPIVIVSIQGGYVYCLGVVKSGDINIIGREYLQNHTA</sequence>
<dbReference type="Proteomes" id="UP000288805">
    <property type="component" value="Unassembled WGS sequence"/>
</dbReference>
<organism evidence="4 5">
    <name type="scientific">Vitis vinifera</name>
    <name type="common">Grape</name>
    <dbReference type="NCBI Taxonomy" id="29760"/>
    <lineage>
        <taxon>Eukaryota</taxon>
        <taxon>Viridiplantae</taxon>
        <taxon>Streptophyta</taxon>
        <taxon>Embryophyta</taxon>
        <taxon>Tracheophyta</taxon>
        <taxon>Spermatophyta</taxon>
        <taxon>Magnoliopsida</taxon>
        <taxon>eudicotyledons</taxon>
        <taxon>Gunneridae</taxon>
        <taxon>Pentapetalae</taxon>
        <taxon>rosids</taxon>
        <taxon>Vitales</taxon>
        <taxon>Vitaceae</taxon>
        <taxon>Viteae</taxon>
        <taxon>Vitis</taxon>
    </lineage>
</organism>